<dbReference type="EMBL" id="BSXT01005615">
    <property type="protein sequence ID" value="GMF61018.1"/>
    <property type="molecule type" value="Genomic_DNA"/>
</dbReference>
<feature type="transmembrane region" description="Helical" evidence="2">
    <location>
        <begin position="73"/>
        <end position="90"/>
    </location>
</feature>
<feature type="compositionally biased region" description="Polar residues" evidence="1">
    <location>
        <begin position="45"/>
        <end position="60"/>
    </location>
</feature>
<protein>
    <submittedName>
        <fullName evidence="3">Unnamed protein product</fullName>
    </submittedName>
</protein>
<feature type="compositionally biased region" description="Basic and acidic residues" evidence="1">
    <location>
        <begin position="1"/>
        <end position="15"/>
    </location>
</feature>
<evidence type="ECO:0000256" key="1">
    <source>
        <dbReference type="SAM" id="MobiDB-lite"/>
    </source>
</evidence>
<name>A0A9W7D6R4_9STRA</name>
<accession>A0A9W7D6R4</accession>
<evidence type="ECO:0000313" key="3">
    <source>
        <dbReference type="EMBL" id="GMF61018.1"/>
    </source>
</evidence>
<keyword evidence="4" id="KW-1185">Reference proteome</keyword>
<evidence type="ECO:0000256" key="2">
    <source>
        <dbReference type="SAM" id="Phobius"/>
    </source>
</evidence>
<proteinExistence type="predicted"/>
<dbReference type="AlphaFoldDB" id="A0A9W7D6R4"/>
<keyword evidence="2" id="KW-1133">Transmembrane helix</keyword>
<organism evidence="3 4">
    <name type="scientific">Phytophthora fragariaefolia</name>
    <dbReference type="NCBI Taxonomy" id="1490495"/>
    <lineage>
        <taxon>Eukaryota</taxon>
        <taxon>Sar</taxon>
        <taxon>Stramenopiles</taxon>
        <taxon>Oomycota</taxon>
        <taxon>Peronosporomycetes</taxon>
        <taxon>Peronosporales</taxon>
        <taxon>Peronosporaceae</taxon>
        <taxon>Phytophthora</taxon>
    </lineage>
</organism>
<dbReference type="Proteomes" id="UP001165121">
    <property type="component" value="Unassembled WGS sequence"/>
</dbReference>
<feature type="region of interest" description="Disordered" evidence="1">
    <location>
        <begin position="1"/>
        <end position="24"/>
    </location>
</feature>
<comment type="caution">
    <text evidence="3">The sequence shown here is derived from an EMBL/GenBank/DDBJ whole genome shotgun (WGS) entry which is preliminary data.</text>
</comment>
<evidence type="ECO:0000313" key="4">
    <source>
        <dbReference type="Proteomes" id="UP001165121"/>
    </source>
</evidence>
<reference evidence="3" key="1">
    <citation type="submission" date="2023-04" db="EMBL/GenBank/DDBJ databases">
        <title>Phytophthora fragariaefolia NBRC 109709.</title>
        <authorList>
            <person name="Ichikawa N."/>
            <person name="Sato H."/>
            <person name="Tonouchi N."/>
        </authorList>
    </citation>
    <scope>NUCLEOTIDE SEQUENCE</scope>
    <source>
        <strain evidence="3">NBRC 109709</strain>
    </source>
</reference>
<keyword evidence="2" id="KW-0812">Transmembrane</keyword>
<feature type="region of interest" description="Disordered" evidence="1">
    <location>
        <begin position="45"/>
        <end position="70"/>
    </location>
</feature>
<sequence>MSVESPSRRRLDHQMGQEVGSSAGAISTFSSTRSALYASWGELLSTSTSRSAPVAATTSETDSRDRPSRQRHLTSVLSMYAVTLVAFSPAKEGLSLKKGMLE</sequence>
<gene>
    <name evidence="3" type="ORF">Pfra01_002655100</name>
</gene>
<keyword evidence="2" id="KW-0472">Membrane</keyword>